<feature type="compositionally biased region" description="Pro residues" evidence="1">
    <location>
        <begin position="26"/>
        <end position="51"/>
    </location>
</feature>
<proteinExistence type="predicted"/>
<organism evidence="3 4">
    <name type="scientific">Eikenella corrodens</name>
    <dbReference type="NCBI Taxonomy" id="539"/>
    <lineage>
        <taxon>Bacteria</taxon>
        <taxon>Pseudomonadati</taxon>
        <taxon>Pseudomonadota</taxon>
        <taxon>Betaproteobacteria</taxon>
        <taxon>Neisseriales</taxon>
        <taxon>Neisseriaceae</taxon>
        <taxon>Eikenella</taxon>
    </lineage>
</organism>
<dbReference type="PROSITE" id="PS51257">
    <property type="entry name" value="PROKAR_LIPOPROTEIN"/>
    <property type="match status" value="1"/>
</dbReference>
<feature type="region of interest" description="Disordered" evidence="1">
    <location>
        <begin position="21"/>
        <end position="72"/>
    </location>
</feature>
<evidence type="ECO:0000313" key="3">
    <source>
        <dbReference type="EMBL" id="OAM23827.1"/>
    </source>
</evidence>
<dbReference type="EMBL" id="LXSH01000011">
    <property type="protein sequence ID" value="OAM23827.1"/>
    <property type="molecule type" value="Genomic_DNA"/>
</dbReference>
<sequence length="199" mass="21163">MRISQCTLVVLSAFALLTACQKEPEPTPPPQPQEQAPNPNPAPPAPTPTPASNPSLIREPAAPQQQQDPAAQAIQSKPFGQGTLALTKAKVVGQILNVEFMYIPPKNERGDYKFTNEHSGKITDFAYVDEATSKRISLLQDESGKYMTDPAAGVSNTIGLTGNSPKIIALKFPAPPETSPTITIDFPGAGSFDSVPVSR</sequence>
<evidence type="ECO:0000256" key="1">
    <source>
        <dbReference type="SAM" id="MobiDB-lite"/>
    </source>
</evidence>
<feature type="compositionally biased region" description="Low complexity" evidence="1">
    <location>
        <begin position="52"/>
        <end position="72"/>
    </location>
</feature>
<reference evidence="4" key="1">
    <citation type="submission" date="2016-05" db="EMBL/GenBank/DDBJ databases">
        <title>Draft genome of Corynebacterium afermentans subsp. afermentans LCDC 88199T.</title>
        <authorList>
            <person name="Bernier A.-M."/>
            <person name="Bernard K."/>
        </authorList>
    </citation>
    <scope>NUCLEOTIDE SEQUENCE [LARGE SCALE GENOMIC DNA]</scope>
    <source>
        <strain evidence="4">NML120819</strain>
    </source>
</reference>
<feature type="chain" id="PRO_5008396023" evidence="2">
    <location>
        <begin position="22"/>
        <end position="199"/>
    </location>
</feature>
<feature type="signal peptide" evidence="2">
    <location>
        <begin position="1"/>
        <end position="21"/>
    </location>
</feature>
<dbReference type="Proteomes" id="UP000078103">
    <property type="component" value="Unassembled WGS sequence"/>
</dbReference>
<accession>A0A1A9RR64</accession>
<comment type="caution">
    <text evidence="3">The sequence shown here is derived from an EMBL/GenBank/DDBJ whole genome shotgun (WGS) entry which is preliminary data.</text>
</comment>
<keyword evidence="2" id="KW-0732">Signal</keyword>
<name>A0A1A9RR64_EIKCO</name>
<protein>
    <submittedName>
        <fullName evidence="3">Phosphoribosylglycinamide synthetase</fullName>
    </submittedName>
</protein>
<dbReference type="RefSeq" id="WP_064105278.1">
    <property type="nucleotide sequence ID" value="NZ_LXSH01000011.1"/>
</dbReference>
<evidence type="ECO:0000313" key="4">
    <source>
        <dbReference type="Proteomes" id="UP000078103"/>
    </source>
</evidence>
<dbReference type="AlphaFoldDB" id="A0A1A9RR64"/>
<gene>
    <name evidence="3" type="ORF">A7P89_02765</name>
</gene>
<evidence type="ECO:0000256" key="2">
    <source>
        <dbReference type="SAM" id="SignalP"/>
    </source>
</evidence>